<dbReference type="EMBL" id="JXBL01000001">
    <property type="protein sequence ID" value="KIE42459.1"/>
    <property type="molecule type" value="Genomic_DNA"/>
</dbReference>
<keyword evidence="2" id="KW-1185">Reference proteome</keyword>
<protein>
    <recommendedName>
        <fullName evidence="3">Apea-like HEPN domain-containing protein</fullName>
    </recommendedName>
</protein>
<comment type="caution">
    <text evidence="1">The sequence shown here is derived from an EMBL/GenBank/DDBJ whole genome shotgun (WGS) entry which is preliminary data.</text>
</comment>
<evidence type="ECO:0000313" key="2">
    <source>
        <dbReference type="Proteomes" id="UP000031433"/>
    </source>
</evidence>
<organism evidence="1 2">
    <name type="scientific">Geobacter soli</name>
    <dbReference type="NCBI Taxonomy" id="1510391"/>
    <lineage>
        <taxon>Bacteria</taxon>
        <taxon>Pseudomonadati</taxon>
        <taxon>Thermodesulfobacteriota</taxon>
        <taxon>Desulfuromonadia</taxon>
        <taxon>Geobacterales</taxon>
        <taxon>Geobacteraceae</taxon>
        <taxon>Geobacter</taxon>
    </lineage>
</organism>
<gene>
    <name evidence="1" type="ORF">SE37_07355</name>
</gene>
<name>A0A0C1TNR6_9BACT</name>
<dbReference type="RefSeq" id="WP_039645049.1">
    <property type="nucleotide sequence ID" value="NZ_JXBL01000001.1"/>
</dbReference>
<evidence type="ECO:0000313" key="1">
    <source>
        <dbReference type="EMBL" id="KIE42459.1"/>
    </source>
</evidence>
<dbReference type="AlphaFoldDB" id="A0A0C1TNR6"/>
<sequence>MKHVDQDKYTYEVLCVDVNGNCVAKSDKALCYALLSHSEMFKEPKLNNDRTIIDDKIGLNLSIKHVDPDDEVKDALRSVFLVRAKGPFKEIEKLRIILLSHLKDQKIEHLYVLTDEVSSHIANEIYPQINRVENALRKYLIKFLVTKIGPSWWSVTADAEMQKKIVSRKNNESHFSNKADGKAYLIDFGELGKIVYTQSSGFISRDDIYSKVMAMEESSEAVKMLKQELQSNYTKFFKDTFKDNNFQQKWEDLEKIRHKVAHNSLFIIEDKDSADKLTAELMSIIDDANKKIDALKFSQDEREAIMDNIVSTSQAFKVITKEEMIERLKFSEKWACQNSGGFLGLTSYVKHYLGNAGYDYGSSFDVIRQLEAEGIVEIYDHRGEGHERSVKAIKLINNSMFNNTVFEKLGSLMTTGSE</sequence>
<proteinExistence type="predicted"/>
<dbReference type="Proteomes" id="UP000031433">
    <property type="component" value="Unassembled WGS sequence"/>
</dbReference>
<evidence type="ECO:0008006" key="3">
    <source>
        <dbReference type="Google" id="ProtNLM"/>
    </source>
</evidence>
<accession>A0A0C1TNR6</accession>
<reference evidence="1 2" key="1">
    <citation type="submission" date="2015-01" db="EMBL/GenBank/DDBJ databases">
        <title>Genome sequence of the anaerobic bacterium Geobacter soli GSS01, a dissimilatory Fe(III) reducer from soil.</title>
        <authorList>
            <person name="Yang G."/>
            <person name="Zhou S."/>
        </authorList>
    </citation>
    <scope>NUCLEOTIDE SEQUENCE [LARGE SCALE GENOMIC DNA]</scope>
    <source>
        <strain evidence="1 2">GSS01</strain>
    </source>
</reference>